<dbReference type="EMBL" id="CSBK01005553">
    <property type="protein sequence ID" value="CPC77377.1"/>
    <property type="molecule type" value="Genomic_DNA"/>
</dbReference>
<organism evidence="1 2">
    <name type="scientific">Mycobacterium tuberculosis</name>
    <dbReference type="NCBI Taxonomy" id="1773"/>
    <lineage>
        <taxon>Bacteria</taxon>
        <taxon>Bacillati</taxon>
        <taxon>Actinomycetota</taxon>
        <taxon>Actinomycetes</taxon>
        <taxon>Mycobacteriales</taxon>
        <taxon>Mycobacteriaceae</taxon>
        <taxon>Mycobacterium</taxon>
        <taxon>Mycobacterium tuberculosis complex</taxon>
    </lineage>
</organism>
<evidence type="ECO:0000313" key="1">
    <source>
        <dbReference type="EMBL" id="CPC77377.1"/>
    </source>
</evidence>
<reference evidence="2" key="1">
    <citation type="submission" date="2015-03" db="EMBL/GenBank/DDBJ databases">
        <authorList>
            <consortium name="Pathogen Informatics"/>
        </authorList>
    </citation>
    <scope>NUCLEOTIDE SEQUENCE [LARGE SCALE GENOMIC DNA]</scope>
    <source>
        <strain evidence="2">N09902308</strain>
    </source>
</reference>
<gene>
    <name evidence="1" type="ORF">ERS007739_05759</name>
</gene>
<sequence length="37" mass="4115">MSTNTARKSDGSRERFTSPIFSSRRIATVVVGVRTRS</sequence>
<protein>
    <submittedName>
        <fullName evidence="1">Uncharacterized protein</fullName>
    </submittedName>
</protein>
<dbReference type="Proteomes" id="UP000039021">
    <property type="component" value="Unassembled WGS sequence"/>
</dbReference>
<name>A0A916LIR4_MYCTX</name>
<dbReference type="AlphaFoldDB" id="A0A916LIR4"/>
<proteinExistence type="predicted"/>
<evidence type="ECO:0000313" key="2">
    <source>
        <dbReference type="Proteomes" id="UP000039021"/>
    </source>
</evidence>
<accession>A0A916LIR4</accession>
<comment type="caution">
    <text evidence="1">The sequence shown here is derived from an EMBL/GenBank/DDBJ whole genome shotgun (WGS) entry which is preliminary data.</text>
</comment>